<dbReference type="RefSeq" id="XP_002737281.1">
    <property type="nucleotide sequence ID" value="XM_002737235.2"/>
</dbReference>
<gene>
    <name evidence="6" type="primary">LOC100371318</name>
</gene>
<dbReference type="PIRSF" id="PIRSF000138">
    <property type="entry name" value="Al-hdrx_acd_dh"/>
    <property type="match status" value="1"/>
</dbReference>
<keyword evidence="5" id="KW-1185">Reference proteome</keyword>
<comment type="cofactor">
    <cofactor evidence="1">
        <name>FMN</name>
        <dbReference type="ChEBI" id="CHEBI:58210"/>
    </cofactor>
</comment>
<name>A0ABM0GTX8_SACKO</name>
<dbReference type="CDD" id="cd02809">
    <property type="entry name" value="alpha_hydroxyacid_oxid_FMN"/>
    <property type="match status" value="1"/>
</dbReference>
<feature type="domain" description="FMN hydroxy acid dehydrogenase" evidence="4">
    <location>
        <begin position="13"/>
        <end position="359"/>
    </location>
</feature>
<dbReference type="InterPro" id="IPR012133">
    <property type="entry name" value="Alpha-hydoxy_acid_DH_FMN"/>
</dbReference>
<protein>
    <submittedName>
        <fullName evidence="6">Hydroxyacid oxidase 1-like</fullName>
    </submittedName>
</protein>
<evidence type="ECO:0000256" key="1">
    <source>
        <dbReference type="ARBA" id="ARBA00001917"/>
    </source>
</evidence>
<dbReference type="PANTHER" id="PTHR10578:SF149">
    <property type="entry name" value="2-HYDROXYACID OXIDASE 2"/>
    <property type="match status" value="1"/>
</dbReference>
<evidence type="ECO:0000256" key="3">
    <source>
        <dbReference type="ARBA" id="ARBA00024042"/>
    </source>
</evidence>
<evidence type="ECO:0000259" key="4">
    <source>
        <dbReference type="PROSITE" id="PS51349"/>
    </source>
</evidence>
<dbReference type="Pfam" id="PF01070">
    <property type="entry name" value="FMN_dh"/>
    <property type="match status" value="1"/>
</dbReference>
<dbReference type="PANTHER" id="PTHR10578">
    <property type="entry name" value="S -2-HYDROXY-ACID OXIDASE-RELATED"/>
    <property type="match status" value="1"/>
</dbReference>
<evidence type="ECO:0000313" key="5">
    <source>
        <dbReference type="Proteomes" id="UP000694865"/>
    </source>
</evidence>
<reference evidence="6" key="1">
    <citation type="submission" date="2025-08" db="UniProtKB">
        <authorList>
            <consortium name="RefSeq"/>
        </authorList>
    </citation>
    <scope>IDENTIFICATION</scope>
    <source>
        <tissue evidence="6">Testes</tissue>
    </source>
</reference>
<organism evidence="5 6">
    <name type="scientific">Saccoglossus kowalevskii</name>
    <name type="common">Acorn worm</name>
    <dbReference type="NCBI Taxonomy" id="10224"/>
    <lineage>
        <taxon>Eukaryota</taxon>
        <taxon>Metazoa</taxon>
        <taxon>Hemichordata</taxon>
        <taxon>Enteropneusta</taxon>
        <taxon>Harrimaniidae</taxon>
        <taxon>Saccoglossus</taxon>
    </lineage>
</organism>
<evidence type="ECO:0000256" key="2">
    <source>
        <dbReference type="ARBA" id="ARBA00023002"/>
    </source>
</evidence>
<dbReference type="InterPro" id="IPR013785">
    <property type="entry name" value="Aldolase_TIM"/>
</dbReference>
<dbReference type="SUPFAM" id="SSF51395">
    <property type="entry name" value="FMN-linked oxidoreductases"/>
    <property type="match status" value="1"/>
</dbReference>
<dbReference type="InterPro" id="IPR037396">
    <property type="entry name" value="FMN_HAD"/>
</dbReference>
<comment type="similarity">
    <text evidence="3">Belongs to the FMN-dependent alpha-hydroxy acid dehydrogenase family.</text>
</comment>
<dbReference type="GeneID" id="100371318"/>
<dbReference type="PROSITE" id="PS51349">
    <property type="entry name" value="FMN_HYDROXY_ACID_DH_2"/>
    <property type="match status" value="1"/>
</dbReference>
<evidence type="ECO:0000313" key="6">
    <source>
        <dbReference type="RefSeq" id="XP_002737281.1"/>
    </source>
</evidence>
<dbReference type="InterPro" id="IPR000262">
    <property type="entry name" value="FMN-dep_DH"/>
</dbReference>
<accession>A0ABM0GTX8</accession>
<dbReference type="Gene3D" id="3.20.20.70">
    <property type="entry name" value="Aldolase class I"/>
    <property type="match status" value="1"/>
</dbReference>
<proteinExistence type="inferred from homology"/>
<dbReference type="Proteomes" id="UP000694865">
    <property type="component" value="Unplaced"/>
</dbReference>
<keyword evidence="2" id="KW-0560">Oxidoreductase</keyword>
<sequence>MFSRITTRTSSSIAANALLCLRDYEINAKKILPIPAWTFLASGADEEVTLRDNSRAFLRYKLRPRVLRNVATRDLSTTILGREIDMPICIGPTGLHTEAHKDGEVATAKGVADLNTCYVPSIYSGRLIEDIFPVPTKGPKWQQIFIWKNRDMTRDVIKRAEDAGADALVLTTDVPAPGNRLGLRRLPPGPLPKFVNLERYGPTEGITMDASVTWEYITWLKSITKLPIVLKGILTEEDAVLAAEYGINGIIVSNNGGRQLDTVPASIDVLERIAKSVGNTIEIYMDSGIRTGTDVLKALAFGAKAVFIGRPIVYGLALQGEEGVSQVLQILKDELSLAMALSGCRSIGDITPSLIMKST</sequence>